<sequence>MVAHALSSCVLPGTDRRGRLGEQQADRAAANLLHLRDRKDTARMGEHSFLAVVTGGAAAYRLPDGVLVLPLACLRP</sequence>
<gene>
    <name evidence="2" type="ORF">ABXS69_01315</name>
</gene>
<dbReference type="AlphaFoldDB" id="A0AAU8N5D1"/>
<dbReference type="EMBL" id="CP159989">
    <property type="protein sequence ID" value="XCP82587.1"/>
    <property type="molecule type" value="Genomic_DNA"/>
</dbReference>
<feature type="region of interest" description="Disordered" evidence="1">
    <location>
        <begin position="1"/>
        <end position="23"/>
    </location>
</feature>
<protein>
    <submittedName>
        <fullName evidence="2">Uncharacterized protein</fullName>
    </submittedName>
</protein>
<dbReference type="RefSeq" id="WP_366180826.1">
    <property type="nucleotide sequence ID" value="NZ_CP159989.1"/>
</dbReference>
<accession>A0AAU8N5D1</accession>
<evidence type="ECO:0000256" key="1">
    <source>
        <dbReference type="SAM" id="MobiDB-lite"/>
    </source>
</evidence>
<organism evidence="2">
    <name type="scientific">Actinomyces timonensis</name>
    <dbReference type="NCBI Taxonomy" id="1288391"/>
    <lineage>
        <taxon>Bacteria</taxon>
        <taxon>Bacillati</taxon>
        <taxon>Actinomycetota</taxon>
        <taxon>Actinomycetes</taxon>
        <taxon>Actinomycetales</taxon>
        <taxon>Actinomycetaceae</taxon>
        <taxon>Actinomyces</taxon>
    </lineage>
</organism>
<reference evidence="2" key="1">
    <citation type="submission" date="2024-05" db="EMBL/GenBank/DDBJ databases">
        <title>Draft genome assemblies of 36 bacteria isolated from hibernating arctic ground squirrels.</title>
        <authorList>
            <person name="McKee H."/>
            <person name="Mullen L."/>
            <person name="Drown D.M."/>
            <person name="Duddleston K.N."/>
        </authorList>
    </citation>
    <scope>NUCLEOTIDE SEQUENCE</scope>
    <source>
        <strain evidence="2">AR004</strain>
    </source>
</reference>
<proteinExistence type="predicted"/>
<name>A0AAU8N5D1_9ACTO</name>
<evidence type="ECO:0000313" key="2">
    <source>
        <dbReference type="EMBL" id="XCP82587.1"/>
    </source>
</evidence>